<evidence type="ECO:0000256" key="9">
    <source>
        <dbReference type="ARBA" id="ARBA00023004"/>
    </source>
</evidence>
<dbReference type="PANTHER" id="PTHR11472">
    <property type="entry name" value="DNA REPAIR DEAD HELICASE RAD3/XP-D SUBFAMILY MEMBER"/>
    <property type="match status" value="1"/>
</dbReference>
<keyword evidence="6 18" id="KW-0378">Hydrolase</keyword>
<evidence type="ECO:0000313" key="18">
    <source>
        <dbReference type="EMBL" id="MFC3701125.1"/>
    </source>
</evidence>
<evidence type="ECO:0000256" key="3">
    <source>
        <dbReference type="ARBA" id="ARBA00022723"/>
    </source>
</evidence>
<comment type="caution">
    <text evidence="18">The sequence shown here is derived from an EMBL/GenBank/DDBJ whole genome shotgun (WGS) entry which is preliminary data.</text>
</comment>
<keyword evidence="10" id="KW-0411">Iron-sulfur</keyword>
<dbReference type="GO" id="GO:0016787">
    <property type="term" value="F:hydrolase activity"/>
    <property type="evidence" value="ECO:0007669"/>
    <property type="project" value="UniProtKB-KW"/>
</dbReference>
<dbReference type="PANTHER" id="PTHR11472:SF34">
    <property type="entry name" value="REGULATOR OF TELOMERE ELONGATION HELICASE 1"/>
    <property type="match status" value="1"/>
</dbReference>
<comment type="similarity">
    <text evidence="14">Belongs to the helicase family. DinG subfamily.</text>
</comment>
<dbReference type="InterPro" id="IPR011604">
    <property type="entry name" value="PDDEXK-like_dom_sf"/>
</dbReference>
<dbReference type="SUPFAM" id="SSF52540">
    <property type="entry name" value="P-loop containing nucleoside triphosphate hydrolases"/>
    <property type="match status" value="1"/>
</dbReference>
<dbReference type="RefSeq" id="WP_290282880.1">
    <property type="nucleotide sequence ID" value="NZ_JAUFQI010000001.1"/>
</dbReference>
<evidence type="ECO:0000256" key="1">
    <source>
        <dbReference type="ARBA" id="ARBA00001966"/>
    </source>
</evidence>
<dbReference type="InterPro" id="IPR014001">
    <property type="entry name" value="Helicase_ATP-bd"/>
</dbReference>
<evidence type="ECO:0000256" key="15">
    <source>
        <dbReference type="ARBA" id="ARBA00044969"/>
    </source>
</evidence>
<keyword evidence="3" id="KW-0479">Metal-binding</keyword>
<feature type="domain" description="Helicase ATP-binding" evidence="17">
    <location>
        <begin position="184"/>
        <end position="426"/>
    </location>
</feature>
<gene>
    <name evidence="18" type="ORF">ACFOND_05665</name>
</gene>
<evidence type="ECO:0000256" key="13">
    <source>
        <dbReference type="ARBA" id="ARBA00023235"/>
    </source>
</evidence>
<keyword evidence="4" id="KW-0547">Nucleotide-binding</keyword>
<accession>A0ABV7WT30</accession>
<evidence type="ECO:0000256" key="6">
    <source>
        <dbReference type="ARBA" id="ARBA00022801"/>
    </source>
</evidence>
<keyword evidence="9" id="KW-0408">Iron</keyword>
<dbReference type="EC" id="5.6.2.3" evidence="15"/>
<dbReference type="Pfam" id="PF13307">
    <property type="entry name" value="Helicase_C_2"/>
    <property type="match status" value="1"/>
</dbReference>
<dbReference type="Pfam" id="PF00270">
    <property type="entry name" value="DEAD"/>
    <property type="match status" value="1"/>
</dbReference>
<dbReference type="Gene3D" id="1.10.30.20">
    <property type="entry name" value="Bacterial XPD DNA helicase, FeS cluster domain"/>
    <property type="match status" value="1"/>
</dbReference>
<reference evidence="19" key="1">
    <citation type="journal article" date="2019" name="Int. J. Syst. Evol. Microbiol.">
        <title>The Global Catalogue of Microorganisms (GCM) 10K type strain sequencing project: providing services to taxonomists for standard genome sequencing and annotation.</title>
        <authorList>
            <consortium name="The Broad Institute Genomics Platform"/>
            <consortium name="The Broad Institute Genome Sequencing Center for Infectious Disease"/>
            <person name="Wu L."/>
            <person name="Ma J."/>
        </authorList>
    </citation>
    <scope>NUCLEOTIDE SEQUENCE [LARGE SCALE GENOMIC DNA]</scope>
    <source>
        <strain evidence="19">CECT 8288</strain>
    </source>
</reference>
<evidence type="ECO:0000256" key="5">
    <source>
        <dbReference type="ARBA" id="ARBA00022763"/>
    </source>
</evidence>
<organism evidence="18 19">
    <name type="scientific">Reinekea marina</name>
    <dbReference type="NCBI Taxonomy" id="1310421"/>
    <lineage>
        <taxon>Bacteria</taxon>
        <taxon>Pseudomonadati</taxon>
        <taxon>Pseudomonadota</taxon>
        <taxon>Gammaproteobacteria</taxon>
        <taxon>Oceanospirillales</taxon>
        <taxon>Saccharospirillaceae</taxon>
        <taxon>Reinekea</taxon>
    </lineage>
</organism>
<evidence type="ECO:0000256" key="7">
    <source>
        <dbReference type="ARBA" id="ARBA00022806"/>
    </source>
</evidence>
<keyword evidence="12" id="KW-0234">DNA repair</keyword>
<evidence type="ECO:0000313" key="19">
    <source>
        <dbReference type="Proteomes" id="UP001595710"/>
    </source>
</evidence>
<dbReference type="InterPro" id="IPR045028">
    <property type="entry name" value="DinG/Rad3-like"/>
</dbReference>
<keyword evidence="5" id="KW-0227">DNA damage</keyword>
<evidence type="ECO:0000256" key="4">
    <source>
        <dbReference type="ARBA" id="ARBA00022741"/>
    </source>
</evidence>
<dbReference type="InterPro" id="IPR042493">
    <property type="entry name" value="XPD_DNA_FeS"/>
</dbReference>
<dbReference type="InterPro" id="IPR011545">
    <property type="entry name" value="DEAD/DEAH_box_helicase_dom"/>
</dbReference>
<keyword evidence="7 18" id="KW-0347">Helicase</keyword>
<dbReference type="Gene3D" id="3.40.50.300">
    <property type="entry name" value="P-loop containing nucleotide triphosphate hydrolases"/>
    <property type="match status" value="2"/>
</dbReference>
<keyword evidence="8" id="KW-0067">ATP-binding</keyword>
<dbReference type="Pfam" id="PF06733">
    <property type="entry name" value="DEAD_2"/>
    <property type="match status" value="1"/>
</dbReference>
<name>A0ABV7WT30_9GAMM</name>
<evidence type="ECO:0000256" key="8">
    <source>
        <dbReference type="ARBA" id="ARBA00022840"/>
    </source>
</evidence>
<keyword evidence="19" id="KW-1185">Reference proteome</keyword>
<keyword evidence="2" id="KW-0004">4Fe-4S</keyword>
<dbReference type="SMART" id="SM00488">
    <property type="entry name" value="DEXDc2"/>
    <property type="match status" value="1"/>
</dbReference>
<evidence type="ECO:0000256" key="16">
    <source>
        <dbReference type="ARBA" id="ARBA00048954"/>
    </source>
</evidence>
<protein>
    <recommendedName>
        <fullName evidence="15">DNA 5'-3' helicase</fullName>
        <ecNumber evidence="15">5.6.2.3</ecNumber>
    </recommendedName>
</protein>
<evidence type="ECO:0000256" key="14">
    <source>
        <dbReference type="ARBA" id="ARBA00038058"/>
    </source>
</evidence>
<dbReference type="SMART" id="SM00487">
    <property type="entry name" value="DEXDc"/>
    <property type="match status" value="1"/>
</dbReference>
<dbReference type="InterPro" id="IPR006554">
    <property type="entry name" value="Helicase-like_DEXD_c2"/>
</dbReference>
<dbReference type="InterPro" id="IPR010614">
    <property type="entry name" value="RAD3-like_helicase_DEAD"/>
</dbReference>
<comment type="catalytic activity">
    <reaction evidence="16">
        <text>ATP + H2O = ADP + phosphate + H(+)</text>
        <dbReference type="Rhea" id="RHEA:13065"/>
        <dbReference type="ChEBI" id="CHEBI:15377"/>
        <dbReference type="ChEBI" id="CHEBI:15378"/>
        <dbReference type="ChEBI" id="CHEBI:30616"/>
        <dbReference type="ChEBI" id="CHEBI:43474"/>
        <dbReference type="ChEBI" id="CHEBI:456216"/>
        <dbReference type="EC" id="5.6.2.3"/>
    </reaction>
</comment>
<dbReference type="Gene3D" id="1.10.275.40">
    <property type="match status" value="1"/>
</dbReference>
<dbReference type="Gene3D" id="3.90.320.10">
    <property type="match status" value="1"/>
</dbReference>
<dbReference type="InterPro" id="IPR006555">
    <property type="entry name" value="ATP-dep_Helicase_C"/>
</dbReference>
<dbReference type="Proteomes" id="UP001595710">
    <property type="component" value="Unassembled WGS sequence"/>
</dbReference>
<comment type="cofactor">
    <cofactor evidence="1">
        <name>[4Fe-4S] cluster</name>
        <dbReference type="ChEBI" id="CHEBI:49883"/>
    </cofactor>
</comment>
<dbReference type="InterPro" id="IPR014013">
    <property type="entry name" value="Helic_SF1/SF2_ATP-bd_DinG/Rad3"/>
</dbReference>
<proteinExistence type="inferred from homology"/>
<dbReference type="EMBL" id="JBHRYN010000008">
    <property type="protein sequence ID" value="MFC3701125.1"/>
    <property type="molecule type" value="Genomic_DNA"/>
</dbReference>
<keyword evidence="13" id="KW-0413">Isomerase</keyword>
<dbReference type="SMART" id="SM00491">
    <property type="entry name" value="HELICc2"/>
    <property type="match status" value="1"/>
</dbReference>
<sequence>MSATCERKTYKINVRALADFCQTEGDLISQYRASPSSLEGQFGHRAIQNKRPKPYQPEVSVSVQWQAPHFDLRVSGRVDGVFHSGIEEIKTTRIPPSEIPPTTKALNLSQAKIYAAILANQSFDNRKSIDVCVCYVHPQTLQEWPETQTFQKQDLIDYLVLCCARYEDWLEQKHSHFKALIPYLDSLAFPYSAMRQEQRLMAESAYKSILTQKHLCVEAPTGTGKTLASLFPAIKALKTPVIDSVFYLSMKNTGQVAAWDSLKQLDPSARINAIQLSSKDSACLSPETPCDGEFCEFARGYFRKRSQIRHLFFSHKHWTKAALMEIGLENEICPYYLSQDWAIWSDIVVGDINYIYDTTAVQPYLLKEIDNRATILIDEAHNLIERGRMIYSTEFLGASLQALLKLCPSNIKKNLAKIQSALRTCCKDKQQEITSISPESLIGQARQFVSDSAALLRESPSFVPPIEWQQFIFMCSRFVRLSELANEQDFVWRYNDGQPADRKIELLCLNPATLLAQKHNIVNNVIAFSATLTPANYSLTLNGLSESVYQQLPSPFSPQQHRVKIVRDVSTRYTDRNELPQTIKNLLQSYSLNEKNTFVFFSSYLQLKSCTAVLEINENKCIIQQRSWTQEDKNAVINRFKNEQGLSLFCVLGGVYSEGVDLPNAQLEQVIIVGPGLPQVNDLNNRIKMALSQRGMPGFDYTYLFPGLQKVLQAAGRAVRTENDIGDIVLIDDRFIQYWKNGLLPSYWHIEDCSIAKWTSHQSDSD</sequence>
<dbReference type="InterPro" id="IPR027417">
    <property type="entry name" value="P-loop_NTPase"/>
</dbReference>
<evidence type="ECO:0000256" key="2">
    <source>
        <dbReference type="ARBA" id="ARBA00022485"/>
    </source>
</evidence>
<evidence type="ECO:0000256" key="11">
    <source>
        <dbReference type="ARBA" id="ARBA00023125"/>
    </source>
</evidence>
<dbReference type="GO" id="GO:0003678">
    <property type="term" value="F:DNA helicase activity"/>
    <property type="evidence" value="ECO:0007669"/>
    <property type="project" value="UniProtKB-EC"/>
</dbReference>
<evidence type="ECO:0000256" key="12">
    <source>
        <dbReference type="ARBA" id="ARBA00023204"/>
    </source>
</evidence>
<evidence type="ECO:0000256" key="10">
    <source>
        <dbReference type="ARBA" id="ARBA00023014"/>
    </source>
</evidence>
<dbReference type="PROSITE" id="PS51193">
    <property type="entry name" value="HELICASE_ATP_BIND_2"/>
    <property type="match status" value="1"/>
</dbReference>
<evidence type="ECO:0000259" key="17">
    <source>
        <dbReference type="PROSITE" id="PS51193"/>
    </source>
</evidence>
<keyword evidence="11" id="KW-0238">DNA-binding</keyword>